<comment type="caution">
    <text evidence="1">The sequence shown here is derived from an EMBL/GenBank/DDBJ whole genome shotgun (WGS) entry which is preliminary data.</text>
</comment>
<protein>
    <submittedName>
        <fullName evidence="1">Uncharacterized protein</fullName>
    </submittedName>
</protein>
<organism evidence="1 2">
    <name type="scientific">Mordavella massiliensis</name>
    <dbReference type="NCBI Taxonomy" id="1871024"/>
    <lineage>
        <taxon>Bacteria</taxon>
        <taxon>Bacillati</taxon>
        <taxon>Bacillota</taxon>
        <taxon>Clostridia</taxon>
        <taxon>Eubacteriales</taxon>
        <taxon>Clostridiaceae</taxon>
        <taxon>Mordavella</taxon>
    </lineage>
</organism>
<gene>
    <name evidence="1" type="ORF">H6A13_10655</name>
</gene>
<dbReference type="EMBL" id="JACJLV010000041">
    <property type="protein sequence ID" value="MBM6827546.1"/>
    <property type="molecule type" value="Genomic_DNA"/>
</dbReference>
<proteinExistence type="predicted"/>
<reference evidence="1" key="2">
    <citation type="journal article" date="2021" name="Sci. Rep.">
        <title>The distribution of antibiotic resistance genes in chicken gut microbiota commensals.</title>
        <authorList>
            <person name="Juricova H."/>
            <person name="Matiasovicova J."/>
            <person name="Kubasova T."/>
            <person name="Cejkova D."/>
            <person name="Rychlik I."/>
        </authorList>
    </citation>
    <scope>NUCLEOTIDE SEQUENCE</scope>
    <source>
        <strain evidence="1">An420c</strain>
    </source>
</reference>
<dbReference type="Proteomes" id="UP000713880">
    <property type="component" value="Unassembled WGS sequence"/>
</dbReference>
<evidence type="ECO:0000313" key="1">
    <source>
        <dbReference type="EMBL" id="MBM6827546.1"/>
    </source>
</evidence>
<sequence length="115" mass="13238">MNMAYIHEILGKANIRSVADFLLFGLGPDEDTRNYEERIDELYDKFEDAVKKYDPNPTSELLDLSNEISSETASVYTEIGLQMGILLVVDMAANLRREKGQYRHNTEIDYEQTNL</sequence>
<dbReference type="AlphaFoldDB" id="A0A939BCN3"/>
<evidence type="ECO:0000313" key="2">
    <source>
        <dbReference type="Proteomes" id="UP000713880"/>
    </source>
</evidence>
<reference evidence="1" key="1">
    <citation type="submission" date="2020-08" db="EMBL/GenBank/DDBJ databases">
        <authorList>
            <person name="Cejkova D."/>
            <person name="Kubasova T."/>
            <person name="Jahodarova E."/>
            <person name="Rychlik I."/>
        </authorList>
    </citation>
    <scope>NUCLEOTIDE SEQUENCE</scope>
    <source>
        <strain evidence="1">An420c</strain>
    </source>
</reference>
<keyword evidence="2" id="KW-1185">Reference proteome</keyword>
<accession>A0A939BCN3</accession>
<name>A0A939BCN3_9CLOT</name>